<dbReference type="GO" id="GO:0005524">
    <property type="term" value="F:ATP binding"/>
    <property type="evidence" value="ECO:0007669"/>
    <property type="project" value="UniProtKB-KW"/>
</dbReference>
<evidence type="ECO:0000313" key="11">
    <source>
        <dbReference type="Proteomes" id="UP001552299"/>
    </source>
</evidence>
<evidence type="ECO:0000259" key="8">
    <source>
        <dbReference type="Pfam" id="PF00069"/>
    </source>
</evidence>
<evidence type="ECO:0000313" key="10">
    <source>
        <dbReference type="EMBL" id="KAL0914795.1"/>
    </source>
</evidence>
<accession>A0ABD0UQI0</accession>
<dbReference type="SUPFAM" id="SSF56112">
    <property type="entry name" value="Protein kinase-like (PK-like)"/>
    <property type="match status" value="1"/>
</dbReference>
<sequence>MHVAVSLVLLHISFLRIAVYSIRLDPESIACPQKQQVVTLLYRALEILLDSRRYFTPVDVWSGGCIFAEMVNQRTLFPRDSEIDEQFKDFQVRILGSPNEDTWPGVSTLPDYKSAFPKYSPKDKKLKDLFDAIPTPGDLYAPGAEGLKADIILVDAEKDKKLFMLKHLSAALVKGLNNNPALLIKKIDGLVSFPFPSLPHSPASF</sequence>
<evidence type="ECO:0000256" key="5">
    <source>
        <dbReference type="ARBA" id="ARBA00022840"/>
    </source>
</evidence>
<gene>
    <name evidence="10" type="ORF">M5K25_015176</name>
</gene>
<dbReference type="EMBL" id="JANQDX010000012">
    <property type="protein sequence ID" value="KAL0914795.1"/>
    <property type="molecule type" value="Genomic_DNA"/>
</dbReference>
<evidence type="ECO:0000256" key="7">
    <source>
        <dbReference type="SAM" id="SignalP"/>
    </source>
</evidence>
<comment type="caution">
    <text evidence="10">The sequence shown here is derived from an EMBL/GenBank/DDBJ whole genome shotgun (WGS) entry which is preliminary data.</text>
</comment>
<keyword evidence="2" id="KW-0808">Transferase</keyword>
<dbReference type="AlphaFoldDB" id="A0ABD0UQI0"/>
<dbReference type="Pfam" id="PF00069">
    <property type="entry name" value="Pkinase"/>
    <property type="match status" value="1"/>
</dbReference>
<proteinExistence type="predicted"/>
<dbReference type="InterPro" id="IPR055164">
    <property type="entry name" value="EDR1/CTR1/ARMC3-like_pept-like"/>
</dbReference>
<name>A0ABD0UQI0_DENTH</name>
<evidence type="ECO:0000259" key="9">
    <source>
        <dbReference type="Pfam" id="PF14381"/>
    </source>
</evidence>
<feature type="domain" description="EDR1/CTR1/ARMC3-like peptidase-like" evidence="9">
    <location>
        <begin position="129"/>
        <end position="192"/>
    </location>
</feature>
<dbReference type="PANTHER" id="PTHR24056:SF254">
    <property type="entry name" value="CYCLIN-DEPENDENT KINASE 2"/>
    <property type="match status" value="1"/>
</dbReference>
<evidence type="ECO:0000256" key="1">
    <source>
        <dbReference type="ARBA" id="ARBA00022527"/>
    </source>
</evidence>
<reference evidence="10 11" key="1">
    <citation type="journal article" date="2024" name="Plant Biotechnol. J.">
        <title>Dendrobium thyrsiflorum genome and its molecular insights into genes involved in important horticultural traits.</title>
        <authorList>
            <person name="Chen B."/>
            <person name="Wang J.Y."/>
            <person name="Zheng P.J."/>
            <person name="Li K.L."/>
            <person name="Liang Y.M."/>
            <person name="Chen X.F."/>
            <person name="Zhang C."/>
            <person name="Zhao X."/>
            <person name="He X."/>
            <person name="Zhang G.Q."/>
            <person name="Liu Z.J."/>
            <person name="Xu Q."/>
        </authorList>
    </citation>
    <scope>NUCLEOTIDE SEQUENCE [LARGE SCALE GENOMIC DNA]</scope>
    <source>
        <strain evidence="10">GZMU011</strain>
    </source>
</reference>
<dbReference type="Pfam" id="PF14381">
    <property type="entry name" value="EDR1_CTR1_ARMC3_pept"/>
    <property type="match status" value="1"/>
</dbReference>
<protein>
    <recommendedName>
        <fullName evidence="12">Protein kinase domain-containing protein</fullName>
    </recommendedName>
</protein>
<keyword evidence="4" id="KW-0418">Kinase</keyword>
<evidence type="ECO:0000256" key="3">
    <source>
        <dbReference type="ARBA" id="ARBA00022741"/>
    </source>
</evidence>
<organism evidence="10 11">
    <name type="scientific">Dendrobium thyrsiflorum</name>
    <name type="common">Pinecone-like raceme dendrobium</name>
    <name type="synonym">Orchid</name>
    <dbReference type="NCBI Taxonomy" id="117978"/>
    <lineage>
        <taxon>Eukaryota</taxon>
        <taxon>Viridiplantae</taxon>
        <taxon>Streptophyta</taxon>
        <taxon>Embryophyta</taxon>
        <taxon>Tracheophyta</taxon>
        <taxon>Spermatophyta</taxon>
        <taxon>Magnoliopsida</taxon>
        <taxon>Liliopsida</taxon>
        <taxon>Asparagales</taxon>
        <taxon>Orchidaceae</taxon>
        <taxon>Epidendroideae</taxon>
        <taxon>Malaxideae</taxon>
        <taxon>Dendrobiinae</taxon>
        <taxon>Dendrobium</taxon>
    </lineage>
</organism>
<feature type="domain" description="Protein kinase" evidence="8">
    <location>
        <begin position="33"/>
        <end position="128"/>
    </location>
</feature>
<keyword evidence="7" id="KW-0732">Signal</keyword>
<keyword evidence="11" id="KW-1185">Reference proteome</keyword>
<evidence type="ECO:0000256" key="4">
    <source>
        <dbReference type="ARBA" id="ARBA00022777"/>
    </source>
</evidence>
<keyword evidence="3" id="KW-0547">Nucleotide-binding</keyword>
<keyword evidence="5" id="KW-0067">ATP-binding</keyword>
<dbReference type="InterPro" id="IPR011009">
    <property type="entry name" value="Kinase-like_dom_sf"/>
</dbReference>
<dbReference type="InterPro" id="IPR050108">
    <property type="entry name" value="CDK"/>
</dbReference>
<dbReference type="Proteomes" id="UP001552299">
    <property type="component" value="Unassembled WGS sequence"/>
</dbReference>
<feature type="chain" id="PRO_5044878353" description="Protein kinase domain-containing protein" evidence="7">
    <location>
        <begin position="22"/>
        <end position="205"/>
    </location>
</feature>
<dbReference type="Gene3D" id="1.10.510.10">
    <property type="entry name" value="Transferase(Phosphotransferase) domain 1"/>
    <property type="match status" value="1"/>
</dbReference>
<evidence type="ECO:0000256" key="6">
    <source>
        <dbReference type="ARBA" id="ARBA00049280"/>
    </source>
</evidence>
<dbReference type="PANTHER" id="PTHR24056">
    <property type="entry name" value="CELL DIVISION PROTEIN KINASE"/>
    <property type="match status" value="1"/>
</dbReference>
<dbReference type="InterPro" id="IPR000719">
    <property type="entry name" value="Prot_kinase_dom"/>
</dbReference>
<dbReference type="GO" id="GO:0008353">
    <property type="term" value="F:RNA polymerase II CTD heptapeptide repeat kinase activity"/>
    <property type="evidence" value="ECO:0007669"/>
    <property type="project" value="UniProtKB-EC"/>
</dbReference>
<evidence type="ECO:0008006" key="12">
    <source>
        <dbReference type="Google" id="ProtNLM"/>
    </source>
</evidence>
<comment type="catalytic activity">
    <reaction evidence="6">
        <text>[DNA-directed RNA polymerase] + ATP = phospho-[DNA-directed RNA polymerase] + ADP + H(+)</text>
        <dbReference type="Rhea" id="RHEA:10216"/>
        <dbReference type="Rhea" id="RHEA-COMP:11321"/>
        <dbReference type="Rhea" id="RHEA-COMP:11322"/>
        <dbReference type="ChEBI" id="CHEBI:15378"/>
        <dbReference type="ChEBI" id="CHEBI:30616"/>
        <dbReference type="ChEBI" id="CHEBI:43176"/>
        <dbReference type="ChEBI" id="CHEBI:68546"/>
        <dbReference type="ChEBI" id="CHEBI:456216"/>
        <dbReference type="EC" id="2.7.11.23"/>
    </reaction>
</comment>
<feature type="signal peptide" evidence="7">
    <location>
        <begin position="1"/>
        <end position="21"/>
    </location>
</feature>
<keyword evidence="1" id="KW-0723">Serine/threonine-protein kinase</keyword>
<evidence type="ECO:0000256" key="2">
    <source>
        <dbReference type="ARBA" id="ARBA00022679"/>
    </source>
</evidence>